<evidence type="ECO:0008006" key="4">
    <source>
        <dbReference type="Google" id="ProtNLM"/>
    </source>
</evidence>
<organism evidence="2 3">
    <name type="scientific">Daphnia sinensis</name>
    <dbReference type="NCBI Taxonomy" id="1820382"/>
    <lineage>
        <taxon>Eukaryota</taxon>
        <taxon>Metazoa</taxon>
        <taxon>Ecdysozoa</taxon>
        <taxon>Arthropoda</taxon>
        <taxon>Crustacea</taxon>
        <taxon>Branchiopoda</taxon>
        <taxon>Diplostraca</taxon>
        <taxon>Cladocera</taxon>
        <taxon>Anomopoda</taxon>
        <taxon>Daphniidae</taxon>
        <taxon>Daphnia</taxon>
        <taxon>Daphnia similis group</taxon>
    </lineage>
</organism>
<keyword evidence="3" id="KW-1185">Reference proteome</keyword>
<dbReference type="EMBL" id="WJBH02000009">
    <property type="protein sequence ID" value="KAI9553457.1"/>
    <property type="molecule type" value="Genomic_DNA"/>
</dbReference>
<proteinExistence type="predicted"/>
<name>A0AAD5PNL3_9CRUS</name>
<feature type="compositionally biased region" description="Basic and acidic residues" evidence="1">
    <location>
        <begin position="85"/>
        <end position="105"/>
    </location>
</feature>
<accession>A0AAD5PNL3</accession>
<reference evidence="2 3" key="1">
    <citation type="submission" date="2022-05" db="EMBL/GenBank/DDBJ databases">
        <title>A multi-omics perspective on studying reproductive biology in Daphnia sinensis.</title>
        <authorList>
            <person name="Jia J."/>
        </authorList>
    </citation>
    <scope>NUCLEOTIDE SEQUENCE [LARGE SCALE GENOMIC DNA]</scope>
    <source>
        <strain evidence="2 3">WSL</strain>
    </source>
</reference>
<evidence type="ECO:0000313" key="3">
    <source>
        <dbReference type="Proteomes" id="UP000820818"/>
    </source>
</evidence>
<dbReference type="Proteomes" id="UP000820818">
    <property type="component" value="Linkage Group LG9"/>
</dbReference>
<gene>
    <name evidence="2" type="ORF">GHT06_021365</name>
</gene>
<sequence>MTDGEAVHHTLLRVCGKRLLGNGGKRVRRRSNLKFRRHNLFADFPACFPDQPAIPRFHVRSSLIPFANNCSPEYYQVAMVSTVPHDGKKGESHHVGVSHVKETHGHAKKSHHKDHNKESHGHVKDSHHKDHKKESHGHVKESHHKDHKKESHGHAKESHHKNHNKESHHKDHDKAKNHKSKGNKAKAHKDH</sequence>
<protein>
    <recommendedName>
        <fullName evidence="4">Histidine-rich glycoprotein-like</fullName>
    </recommendedName>
</protein>
<feature type="compositionally biased region" description="Basic and acidic residues" evidence="1">
    <location>
        <begin position="115"/>
        <end position="156"/>
    </location>
</feature>
<feature type="compositionally biased region" description="Basic and acidic residues" evidence="1">
    <location>
        <begin position="164"/>
        <end position="174"/>
    </location>
</feature>
<evidence type="ECO:0000313" key="2">
    <source>
        <dbReference type="EMBL" id="KAI9553457.1"/>
    </source>
</evidence>
<feature type="region of interest" description="Disordered" evidence="1">
    <location>
        <begin position="85"/>
        <end position="191"/>
    </location>
</feature>
<comment type="caution">
    <text evidence="2">The sequence shown here is derived from an EMBL/GenBank/DDBJ whole genome shotgun (WGS) entry which is preliminary data.</text>
</comment>
<feature type="compositionally biased region" description="Basic residues" evidence="1">
    <location>
        <begin position="175"/>
        <end position="191"/>
    </location>
</feature>
<dbReference type="AlphaFoldDB" id="A0AAD5PNL3"/>
<evidence type="ECO:0000256" key="1">
    <source>
        <dbReference type="SAM" id="MobiDB-lite"/>
    </source>
</evidence>